<feature type="domain" description="UspA" evidence="5">
    <location>
        <begin position="157"/>
        <end position="274"/>
    </location>
</feature>
<keyword evidence="7" id="KW-1185">Reference proteome</keyword>
<comment type="function">
    <text evidence="4">Required for resistance to DNA-damaging agents.</text>
</comment>
<dbReference type="PANTHER" id="PTHR47892">
    <property type="entry name" value="UNIVERSAL STRESS PROTEIN E"/>
    <property type="match status" value="1"/>
</dbReference>
<comment type="similarity">
    <text evidence="2">Belongs to the universal stress protein A family.</text>
</comment>
<evidence type="ECO:0000259" key="5">
    <source>
        <dbReference type="Pfam" id="PF00582"/>
    </source>
</evidence>
<evidence type="ECO:0000256" key="2">
    <source>
        <dbReference type="ARBA" id="ARBA00008791"/>
    </source>
</evidence>
<dbReference type="OrthoDB" id="239260at2"/>
<comment type="caution">
    <text evidence="6">The sequence shown here is derived from an EMBL/GenBank/DDBJ whole genome shotgun (WGS) entry which is preliminary data.</text>
</comment>
<accession>A0A0A1YHS1</accession>
<gene>
    <name evidence="6" type="ORF">TMS3_0113370</name>
</gene>
<evidence type="ECO:0000313" key="7">
    <source>
        <dbReference type="Proteomes" id="UP000030063"/>
    </source>
</evidence>
<dbReference type="EMBL" id="AWSQ01000003">
    <property type="protein sequence ID" value="KFX69410.1"/>
    <property type="molecule type" value="Genomic_DNA"/>
</dbReference>
<proteinExistence type="inferred from homology"/>
<dbReference type="Pfam" id="PF00582">
    <property type="entry name" value="Usp"/>
    <property type="match status" value="1"/>
</dbReference>
<reference evidence="6 7" key="1">
    <citation type="journal article" date="2014" name="Genome Announc.">
        <title>Draft Genome Sequence of Petroleum Oil-Degrading Marine Bacterium Pseudomonas taeanensis Strain MS-3, Isolated from a Crude Oil-Contaminated Seashore.</title>
        <authorList>
            <person name="Lee S.Y."/>
            <person name="Kim S.H."/>
            <person name="Lee D.G."/>
            <person name="Shin S."/>
            <person name="Yun S.H."/>
            <person name="Choi C.W."/>
            <person name="Chung Y.H."/>
            <person name="Choi J.S."/>
            <person name="Kahng H.Y."/>
            <person name="Kim S.I."/>
        </authorList>
    </citation>
    <scope>NUCLEOTIDE SEQUENCE [LARGE SCALE GENOMIC DNA]</scope>
    <source>
        <strain evidence="6 7">MS-3</strain>
    </source>
</reference>
<dbReference type="PANTHER" id="PTHR47892:SF1">
    <property type="entry name" value="UNIVERSAL STRESS PROTEIN E"/>
    <property type="match status" value="1"/>
</dbReference>
<keyword evidence="3" id="KW-0963">Cytoplasm</keyword>
<dbReference type="eggNOG" id="COG0589">
    <property type="taxonomic scope" value="Bacteria"/>
</dbReference>
<dbReference type="InterPro" id="IPR006016">
    <property type="entry name" value="UspA"/>
</dbReference>
<dbReference type="Proteomes" id="UP000030063">
    <property type="component" value="Unassembled WGS sequence"/>
</dbReference>
<dbReference type="Gene3D" id="3.40.50.12370">
    <property type="match status" value="1"/>
</dbReference>
<name>A0A0A1YHS1_9PSED</name>
<dbReference type="STRING" id="1395571.TMS3_0113370"/>
<dbReference type="RefSeq" id="WP_025165716.1">
    <property type="nucleotide sequence ID" value="NZ_AWSQ01000003.1"/>
</dbReference>
<evidence type="ECO:0000256" key="3">
    <source>
        <dbReference type="ARBA" id="ARBA00022490"/>
    </source>
</evidence>
<dbReference type="SUPFAM" id="SSF52402">
    <property type="entry name" value="Adenine nucleotide alpha hydrolases-like"/>
    <property type="match status" value="2"/>
</dbReference>
<sequence>MRSIEKILVMLRADPAEDLALLRGKQLARTLGAELQLLLCDPHEGHAEYLEGLLAKLRREGFRVQGELVKGQPHHACSAILAAHQRHACDLVIKQHRPDSLLAQLFTLPDDWQLSRALSTPLLLVNTPRCWEGGTVLAAMDVDHLDQEHRALQGNVMDYTAEWCRLFQAELHVVSAYSAPALPLADPTIHIDQAIAQHCHDQCQWFQHEYELAERHLHIGEGPAKTLIPRVANEQGAVLTVLGTIGRSGLGGILIGNTAETVLDRLNSDVLILKPHELPAKRVEPSGHRAA</sequence>
<evidence type="ECO:0000256" key="4">
    <source>
        <dbReference type="ARBA" id="ARBA00037131"/>
    </source>
</evidence>
<organism evidence="6 7">
    <name type="scientific">Pseudomonas taeanensis MS-3</name>
    <dbReference type="NCBI Taxonomy" id="1395571"/>
    <lineage>
        <taxon>Bacteria</taxon>
        <taxon>Pseudomonadati</taxon>
        <taxon>Pseudomonadota</taxon>
        <taxon>Gammaproteobacteria</taxon>
        <taxon>Pseudomonadales</taxon>
        <taxon>Pseudomonadaceae</taxon>
        <taxon>Pseudomonas</taxon>
    </lineage>
</organism>
<dbReference type="GO" id="GO:0005737">
    <property type="term" value="C:cytoplasm"/>
    <property type="evidence" value="ECO:0007669"/>
    <property type="project" value="UniProtKB-SubCell"/>
</dbReference>
<evidence type="ECO:0000256" key="1">
    <source>
        <dbReference type="ARBA" id="ARBA00004496"/>
    </source>
</evidence>
<evidence type="ECO:0000313" key="6">
    <source>
        <dbReference type="EMBL" id="KFX69410.1"/>
    </source>
</evidence>
<protein>
    <recommendedName>
        <fullName evidence="5">UspA domain-containing protein</fullName>
    </recommendedName>
</protein>
<comment type="subcellular location">
    <subcellularLocation>
        <location evidence="1">Cytoplasm</location>
    </subcellularLocation>
</comment>
<dbReference type="AlphaFoldDB" id="A0A0A1YHS1"/>